<reference evidence="1 2" key="1">
    <citation type="submission" date="2019-09" db="EMBL/GenBank/DDBJ databases">
        <title>Transcriptional response of Serratia to Siphovirus infection.</title>
        <authorList>
            <person name="Malone L.M."/>
            <person name="Fineran P.C."/>
        </authorList>
    </citation>
    <scope>NUCLEOTIDE SEQUENCE [LARGE SCALE GENOMIC DNA]</scope>
</reference>
<evidence type="ECO:0000313" key="2">
    <source>
        <dbReference type="Proteomes" id="UP000345177"/>
    </source>
</evidence>
<dbReference type="RefSeq" id="YP_010000022.1">
    <property type="nucleotide sequence ID" value="NC_053012.1"/>
</dbReference>
<dbReference type="GeneID" id="62682662"/>
<name>A0A5Q2F9J3_9CAUD</name>
<keyword evidence="2" id="KW-1185">Reference proteome</keyword>
<sequence>MTMITELNQSQANGVTYAASHILRRIKARAWSLKAARLNISTADKADLGVMSHFELLAEGRAIVFACITDRRESTIENLDALRIAAADHAHKLYSADRWFNVRVANVEDWIEKHHPTEKISDAEIRAAIREIGDNGDGTCSQYVTHILNKRAPAKTEESENEELNRDYLNDHGVQLPSYTGAGIYNGYKSACAKCDDLKEKIEIERRAMITAESDRDNVKALNHKAQLDSFMLQYGAALARREIIGNAVAFNIPQGDKEYRVTWAIDIYATSYENAAKEAARSYFREGLECSPDSAAVFDVLRRDRGWEDKSPIVVDLNKLNAGDWE</sequence>
<dbReference type="EMBL" id="MN505213">
    <property type="protein sequence ID" value="QGF20880.1"/>
    <property type="molecule type" value="Genomic_DNA"/>
</dbReference>
<accession>A0A5Q2F9J3</accession>
<protein>
    <submittedName>
        <fullName evidence="1">Uncharacterized protein</fullName>
    </submittedName>
</protein>
<dbReference type="KEGG" id="vg:62682662"/>
<evidence type="ECO:0000313" key="1">
    <source>
        <dbReference type="EMBL" id="QGF20880.1"/>
    </source>
</evidence>
<dbReference type="Proteomes" id="UP000345177">
    <property type="component" value="Segment"/>
</dbReference>
<organism evidence="1 2">
    <name type="scientific">Serratia phage JS26</name>
    <dbReference type="NCBI Taxonomy" id="2315217"/>
    <lineage>
        <taxon>Viruses</taxon>
        <taxon>Duplodnaviria</taxon>
        <taxon>Heunggongvirae</taxon>
        <taxon>Uroviricota</taxon>
        <taxon>Caudoviricetes</taxon>
        <taxon>Casjensviridae</taxon>
        <taxon>Dunedinvirus</taxon>
        <taxon>Dunedinvirus JS26</taxon>
    </lineage>
</organism>
<proteinExistence type="predicted"/>